<sequence>MPAKPAKITPAICRVAACKAKRRKSAKARAITAKKEGLRRSKCTISGDAGRYTTNSSFTANKDNNNAYNRAYMPPANTEEEEEGSSGNNNSVNSGTSDSADKGKGSSAYKRSKGALRYEDTLLYKRHSALARPIIVRYLKVLIASKPTSASTVYYVLILPSGGKEEVDLAGIEKKAL</sequence>
<feature type="compositionally biased region" description="Low complexity" evidence="1">
    <location>
        <begin position="85"/>
        <end position="97"/>
    </location>
</feature>
<comment type="caution">
    <text evidence="2">The sequence shown here is derived from an EMBL/GenBank/DDBJ whole genome shotgun (WGS) entry which is preliminary data.</text>
</comment>
<name>A0AAD9I2F7_9PEZI</name>
<proteinExistence type="predicted"/>
<reference evidence="2" key="1">
    <citation type="journal article" date="2023" name="Mol. Plant Microbe Interact.">
        <title>Elucidating the Obligate Nature and Biological Capacity of an Invasive Fungal Corn Pathogen.</title>
        <authorList>
            <person name="MacCready J.S."/>
            <person name="Roggenkamp E.M."/>
            <person name="Gdanetz K."/>
            <person name="Chilvers M.I."/>
        </authorList>
    </citation>
    <scope>NUCLEOTIDE SEQUENCE</scope>
    <source>
        <strain evidence="2">PM02</strain>
    </source>
</reference>
<feature type="region of interest" description="Disordered" evidence="1">
    <location>
        <begin position="22"/>
        <end position="109"/>
    </location>
</feature>
<keyword evidence="3" id="KW-1185">Reference proteome</keyword>
<organism evidence="2 3">
    <name type="scientific">Phyllachora maydis</name>
    <dbReference type="NCBI Taxonomy" id="1825666"/>
    <lineage>
        <taxon>Eukaryota</taxon>
        <taxon>Fungi</taxon>
        <taxon>Dikarya</taxon>
        <taxon>Ascomycota</taxon>
        <taxon>Pezizomycotina</taxon>
        <taxon>Sordariomycetes</taxon>
        <taxon>Sordariomycetidae</taxon>
        <taxon>Phyllachorales</taxon>
        <taxon>Phyllachoraceae</taxon>
        <taxon>Phyllachora</taxon>
    </lineage>
</organism>
<dbReference type="Proteomes" id="UP001217918">
    <property type="component" value="Unassembled WGS sequence"/>
</dbReference>
<dbReference type="EMBL" id="JAQQPM010000003">
    <property type="protein sequence ID" value="KAK2069052.1"/>
    <property type="molecule type" value="Genomic_DNA"/>
</dbReference>
<protein>
    <submittedName>
        <fullName evidence="2">Uncharacterized protein</fullName>
    </submittedName>
</protein>
<evidence type="ECO:0000313" key="3">
    <source>
        <dbReference type="Proteomes" id="UP001217918"/>
    </source>
</evidence>
<gene>
    <name evidence="2" type="ORF">P8C59_003659</name>
</gene>
<evidence type="ECO:0000256" key="1">
    <source>
        <dbReference type="SAM" id="MobiDB-lite"/>
    </source>
</evidence>
<dbReference type="AlphaFoldDB" id="A0AAD9I2F7"/>
<accession>A0AAD9I2F7</accession>
<evidence type="ECO:0000313" key="2">
    <source>
        <dbReference type="EMBL" id="KAK2069052.1"/>
    </source>
</evidence>
<feature type="compositionally biased region" description="Polar residues" evidence="1">
    <location>
        <begin position="52"/>
        <end position="68"/>
    </location>
</feature>